<dbReference type="OrthoDB" id="10672745at2759"/>
<protein>
    <submittedName>
        <fullName evidence="1">Uncharacterized protein</fullName>
    </submittedName>
</protein>
<dbReference type="AlphaFoldDB" id="G0N6G2"/>
<accession>G0N6G2</accession>
<gene>
    <name evidence="1" type="ORF">CAEBREN_06467</name>
</gene>
<keyword evidence="2" id="KW-1185">Reference proteome</keyword>
<organism evidence="2">
    <name type="scientific">Caenorhabditis brenneri</name>
    <name type="common">Nematode worm</name>
    <dbReference type="NCBI Taxonomy" id="135651"/>
    <lineage>
        <taxon>Eukaryota</taxon>
        <taxon>Metazoa</taxon>
        <taxon>Ecdysozoa</taxon>
        <taxon>Nematoda</taxon>
        <taxon>Chromadorea</taxon>
        <taxon>Rhabditida</taxon>
        <taxon>Rhabditina</taxon>
        <taxon>Rhabditomorpha</taxon>
        <taxon>Rhabditoidea</taxon>
        <taxon>Rhabditidae</taxon>
        <taxon>Peloderinae</taxon>
        <taxon>Caenorhabditis</taxon>
    </lineage>
</organism>
<evidence type="ECO:0000313" key="2">
    <source>
        <dbReference type="Proteomes" id="UP000008068"/>
    </source>
</evidence>
<evidence type="ECO:0000313" key="1">
    <source>
        <dbReference type="EMBL" id="EGT53862.1"/>
    </source>
</evidence>
<proteinExistence type="predicted"/>
<name>G0N6G2_CAEBE</name>
<dbReference type="HOGENOM" id="CLU_886312_0_0_1"/>
<reference evidence="2" key="1">
    <citation type="submission" date="2011-07" db="EMBL/GenBank/DDBJ databases">
        <authorList>
            <consortium name="Caenorhabditis brenneri Sequencing and Analysis Consortium"/>
            <person name="Wilson R.K."/>
        </authorList>
    </citation>
    <scope>NUCLEOTIDE SEQUENCE [LARGE SCALE GENOMIC DNA]</scope>
    <source>
        <strain evidence="2">PB2801</strain>
    </source>
</reference>
<dbReference type="Proteomes" id="UP000008068">
    <property type="component" value="Unassembled WGS sequence"/>
</dbReference>
<sequence>MGGRLTLPKMNAEWQKSMYPVPIFDKPESNQAPVPFEQRNQYREGGRELIERDGAFEGVDDEEREEVVKNYRASIVVILKNSHKLHNTFMIMAPDLQKRESHEDNIYLLEWAVQLLQTNYETFFRASNFNIDENVKKRKDIGRNGYHVIEQLANAVGKLKTGYPPNLVEIEKIIKEARDIAQDLAAEFDKTMKSKQEGGGQGILESLKEGLSKNPLFPHRKAPETAMDAFGKEFEPNFFGKWNGTGSTEKRLEGINGIMKRIRGYESAYSMRMQQILNFQARQPHTSKTSCEYLEEKITSEFNIRMEMKEAKKA</sequence>
<dbReference type="EMBL" id="GL379844">
    <property type="protein sequence ID" value="EGT53862.1"/>
    <property type="molecule type" value="Genomic_DNA"/>
</dbReference>
<dbReference type="InParanoid" id="G0N6G2"/>